<dbReference type="AlphaFoldDB" id="A0A081BM31"/>
<feature type="signal peptide" evidence="1">
    <location>
        <begin position="1"/>
        <end position="27"/>
    </location>
</feature>
<dbReference type="GO" id="GO:1904680">
    <property type="term" value="F:peptide transmembrane transporter activity"/>
    <property type="evidence" value="ECO:0007669"/>
    <property type="project" value="TreeGrafter"/>
</dbReference>
<dbReference type="GO" id="GO:0042597">
    <property type="term" value="C:periplasmic space"/>
    <property type="evidence" value="ECO:0007669"/>
    <property type="project" value="UniProtKB-ARBA"/>
</dbReference>
<dbReference type="Gene3D" id="3.40.190.10">
    <property type="entry name" value="Periplasmic binding protein-like II"/>
    <property type="match status" value="1"/>
</dbReference>
<dbReference type="Proteomes" id="UP000030700">
    <property type="component" value="Unassembled WGS sequence"/>
</dbReference>
<gene>
    <name evidence="3" type="ORF">U14_02691</name>
</gene>
<dbReference type="HOGENOM" id="CLU_017028_7_2_0"/>
<dbReference type="GO" id="GO:0043190">
    <property type="term" value="C:ATP-binding cassette (ABC) transporter complex"/>
    <property type="evidence" value="ECO:0007669"/>
    <property type="project" value="InterPro"/>
</dbReference>
<evidence type="ECO:0000313" key="4">
    <source>
        <dbReference type="Proteomes" id="UP000030700"/>
    </source>
</evidence>
<dbReference type="PANTHER" id="PTHR30290:SF34">
    <property type="entry name" value="ABC TRANSPORTER, PERIPLASMIC OLIGO-PEPTIDE BINDING PROTEIN, PUTATIVE-RELATED"/>
    <property type="match status" value="1"/>
</dbReference>
<evidence type="ECO:0000256" key="1">
    <source>
        <dbReference type="SAM" id="SignalP"/>
    </source>
</evidence>
<dbReference type="Pfam" id="PF00496">
    <property type="entry name" value="SBP_bac_5"/>
    <property type="match status" value="1"/>
</dbReference>
<name>A0A081BM31_9BACT</name>
<dbReference type="STRING" id="1499966.U14_02691"/>
<dbReference type="Gene3D" id="3.90.76.10">
    <property type="entry name" value="Dipeptide-binding Protein, Domain 1"/>
    <property type="match status" value="1"/>
</dbReference>
<evidence type="ECO:0000259" key="2">
    <source>
        <dbReference type="Pfam" id="PF00496"/>
    </source>
</evidence>
<feature type="chain" id="PRO_5001755155" evidence="1">
    <location>
        <begin position="28"/>
        <end position="526"/>
    </location>
</feature>
<proteinExistence type="predicted"/>
<keyword evidence="1" id="KW-0732">Signal</keyword>
<dbReference type="InterPro" id="IPR030678">
    <property type="entry name" value="Peptide/Ni-bd"/>
</dbReference>
<dbReference type="SUPFAM" id="SSF53850">
    <property type="entry name" value="Periplasmic binding protein-like II"/>
    <property type="match status" value="1"/>
</dbReference>
<evidence type="ECO:0000313" key="3">
    <source>
        <dbReference type="EMBL" id="GAK51447.1"/>
    </source>
</evidence>
<dbReference type="CDD" id="cd08512">
    <property type="entry name" value="PBP2_NikA_DppA_OppA_like_7"/>
    <property type="match status" value="1"/>
</dbReference>
<dbReference type="InterPro" id="IPR039424">
    <property type="entry name" value="SBP_5"/>
</dbReference>
<dbReference type="InterPro" id="IPR000914">
    <property type="entry name" value="SBP_5_dom"/>
</dbReference>
<dbReference type="PIRSF" id="PIRSF002741">
    <property type="entry name" value="MppA"/>
    <property type="match status" value="1"/>
</dbReference>
<keyword evidence="4" id="KW-1185">Reference proteome</keyword>
<dbReference type="EMBL" id="DF820457">
    <property type="protein sequence ID" value="GAK51447.1"/>
    <property type="molecule type" value="Genomic_DNA"/>
</dbReference>
<sequence length="526" mass="59876">MRKFWMILLILCFQLSSLMMFSVDALAQKDTLIIGKQDDTASLDPAKGYEAGAWVLLWQMYETLVTFEGDNYIKPVPGLAESWELSEDGKTWIFHIRKNTQFSTGNPVNADAVVYSLHRAIALANPSSWVLTQFGLTEQTITKIDEYTVQMMLNKPYAPELFLACLIPPVASILDPVIVKEHEQNNDWGSAWLEEHSAGSGPFVMGEQVRNKSYVLERNTFYQRGIPKFNRVIVKVVPEPVEQMLQLQERQIDVALNLQPDQVQELVNTQDIRIFDTLSFFFTFIGMNNAYPPLGNSNVRKAIRYAVDYDRIISNILQGTGEKIQTFIPKGLFGYWPETPYTHNIEKAKQLLVEAGYPEGFDVELKCLNYSPWIDLALQLKKNLGDIGIKVTINQGTGAKLMPELFSSRKEFQMYVWEWGFDYPDPDALAKSIAHSDSPGDDATIQAVAWWCNYVNLQTSKLVEQAASELDSDKRQALYRQIQEIILDDGPLAILYTQTYQHGVRSEVADRISFPSIIWVPFPILK</sequence>
<feature type="domain" description="Solute-binding protein family 5" evidence="2">
    <location>
        <begin position="74"/>
        <end position="437"/>
    </location>
</feature>
<dbReference type="Gene3D" id="3.10.105.10">
    <property type="entry name" value="Dipeptide-binding Protein, Domain 3"/>
    <property type="match status" value="1"/>
</dbReference>
<accession>A0A081BM31</accession>
<protein>
    <submittedName>
        <fullName evidence="3">ABC-type dipeptide transport system, periplasmic component</fullName>
    </submittedName>
</protein>
<dbReference type="GO" id="GO:0015833">
    <property type="term" value="P:peptide transport"/>
    <property type="evidence" value="ECO:0007669"/>
    <property type="project" value="TreeGrafter"/>
</dbReference>
<organism evidence="3">
    <name type="scientific">Candidatus Moduliflexus flocculans</name>
    <dbReference type="NCBI Taxonomy" id="1499966"/>
    <lineage>
        <taxon>Bacteria</taxon>
        <taxon>Candidatus Moduliflexota</taxon>
        <taxon>Candidatus Moduliflexia</taxon>
        <taxon>Candidatus Moduliflexales</taxon>
        <taxon>Candidatus Moduliflexaceae</taxon>
    </lineage>
</organism>
<reference evidence="3" key="1">
    <citation type="journal article" date="2015" name="PeerJ">
        <title>First genomic representation of candidate bacterial phylum KSB3 points to enhanced environmental sensing as a trigger of wastewater bulking.</title>
        <authorList>
            <person name="Sekiguchi Y."/>
            <person name="Ohashi A."/>
            <person name="Parks D.H."/>
            <person name="Yamauchi T."/>
            <person name="Tyson G.W."/>
            <person name="Hugenholtz P."/>
        </authorList>
    </citation>
    <scope>NUCLEOTIDE SEQUENCE [LARGE SCALE GENOMIC DNA]</scope>
</reference>
<dbReference type="PANTHER" id="PTHR30290">
    <property type="entry name" value="PERIPLASMIC BINDING COMPONENT OF ABC TRANSPORTER"/>
    <property type="match status" value="1"/>
</dbReference>